<dbReference type="InterPro" id="IPR045864">
    <property type="entry name" value="aa-tRNA-synth_II/BPL/LPL"/>
</dbReference>
<dbReference type="AlphaFoldDB" id="A0A917LQ28"/>
<dbReference type="GO" id="GO:0005524">
    <property type="term" value="F:ATP binding"/>
    <property type="evidence" value="ECO:0007669"/>
    <property type="project" value="UniProtKB-KW"/>
</dbReference>
<dbReference type="Proteomes" id="UP000627715">
    <property type="component" value="Unassembled WGS sequence"/>
</dbReference>
<comment type="caution">
    <text evidence="7">The sequence shown here is derived from an EMBL/GenBank/DDBJ whole genome shotgun (WGS) entry which is preliminary data.</text>
</comment>
<comment type="catalytic activity">
    <reaction evidence="5">
        <text>D-beta-lysine + L-lysyl-[protein] + ATP = N(6)-((3R)-3,6-diaminohexanoyl)-L-lysyl-[protein] + AMP + diphosphate + H(+)</text>
        <dbReference type="Rhea" id="RHEA:83435"/>
        <dbReference type="Rhea" id="RHEA-COMP:9752"/>
        <dbReference type="Rhea" id="RHEA-COMP:20131"/>
        <dbReference type="ChEBI" id="CHEBI:15378"/>
        <dbReference type="ChEBI" id="CHEBI:29969"/>
        <dbReference type="ChEBI" id="CHEBI:30616"/>
        <dbReference type="ChEBI" id="CHEBI:33019"/>
        <dbReference type="ChEBI" id="CHEBI:84138"/>
        <dbReference type="ChEBI" id="CHEBI:156053"/>
        <dbReference type="ChEBI" id="CHEBI:456215"/>
    </reaction>
    <physiologicalReaction direction="left-to-right" evidence="5">
        <dbReference type="Rhea" id="RHEA:83436"/>
    </physiologicalReaction>
</comment>
<organism evidence="7 8">
    <name type="scientific">Pseudohongiella nitratireducens</name>
    <dbReference type="NCBI Taxonomy" id="1768907"/>
    <lineage>
        <taxon>Bacteria</taxon>
        <taxon>Pseudomonadati</taxon>
        <taxon>Pseudomonadota</taxon>
        <taxon>Gammaproteobacteria</taxon>
        <taxon>Pseudomonadales</taxon>
        <taxon>Pseudohongiellaceae</taxon>
        <taxon>Pseudohongiella</taxon>
    </lineage>
</organism>
<dbReference type="FunFam" id="3.30.930.10:FF:000017">
    <property type="entry name" value="Elongation factor P--(R)-beta-lysine ligase"/>
    <property type="match status" value="1"/>
</dbReference>
<evidence type="ECO:0000259" key="6">
    <source>
        <dbReference type="PROSITE" id="PS50862"/>
    </source>
</evidence>
<dbReference type="OrthoDB" id="9802326at2"/>
<keyword evidence="2 7" id="KW-0436">Ligase</keyword>
<evidence type="ECO:0000313" key="7">
    <source>
        <dbReference type="EMBL" id="GGG50627.1"/>
    </source>
</evidence>
<keyword evidence="8" id="KW-1185">Reference proteome</keyword>
<dbReference type="InterPro" id="IPR004525">
    <property type="entry name" value="EpmA"/>
</dbReference>
<gene>
    <name evidence="7" type="ORF">GCM10011403_04710</name>
</gene>
<feature type="domain" description="Aminoacyl-transfer RNA synthetases class-II family profile" evidence="6">
    <location>
        <begin position="23"/>
        <end position="322"/>
    </location>
</feature>
<dbReference type="PRINTS" id="PR00982">
    <property type="entry name" value="TRNASYNTHLYS"/>
</dbReference>
<dbReference type="RefSeq" id="WP_068811629.1">
    <property type="nucleotide sequence ID" value="NZ_BMIY01000002.1"/>
</dbReference>
<comment type="subunit">
    <text evidence="1">Homodimer.</text>
</comment>
<keyword evidence="7" id="KW-0648">Protein biosynthesis</keyword>
<dbReference type="SUPFAM" id="SSF55681">
    <property type="entry name" value="Class II aaRS and biotin synthetases"/>
    <property type="match status" value="1"/>
</dbReference>
<proteinExistence type="predicted"/>
<dbReference type="PANTHER" id="PTHR42918">
    <property type="entry name" value="LYSYL-TRNA SYNTHETASE"/>
    <property type="match status" value="1"/>
</dbReference>
<dbReference type="InterPro" id="IPR006195">
    <property type="entry name" value="aa-tRNA-synth_II"/>
</dbReference>
<sequence length="325" mass="36550">MTENAWRPSATIGALQQRARSLASIRTFFAERQVLEVETPLLCHSTATDLHLQSMQVERPFPGAPVYLQTSPEFAMKRLLAAGSGAIYQLCKAFRQDEQGQRHNPEFTMLEWYRPDWSVEQLMAEVEALLRYCLPEDSPALPSAAFARITYRQLFLRELGFDPMRIADETLALNASELLQVELSDMSRDDWLNLLMADCIEPRLQSAVFVTEFPASQASLSRIEKDAEGDPVAHRFELFCLGMEIANGYQELTDAAEQQHRFAADNRQRQLQNRPEIPVDTHLLAALEHGMPDCAGVALGVDRLIMLAQQANSIADVLSFTSDHA</sequence>
<dbReference type="EMBL" id="BMIY01000002">
    <property type="protein sequence ID" value="GGG50627.1"/>
    <property type="molecule type" value="Genomic_DNA"/>
</dbReference>
<keyword evidence="7" id="KW-0251">Elongation factor</keyword>
<dbReference type="GO" id="GO:0005829">
    <property type="term" value="C:cytosol"/>
    <property type="evidence" value="ECO:0007669"/>
    <property type="project" value="TreeGrafter"/>
</dbReference>
<evidence type="ECO:0000256" key="5">
    <source>
        <dbReference type="ARBA" id="ARBA00052794"/>
    </source>
</evidence>
<dbReference type="NCBIfam" id="TIGR00462">
    <property type="entry name" value="genX"/>
    <property type="match status" value="1"/>
</dbReference>
<dbReference type="GO" id="GO:0003746">
    <property type="term" value="F:translation elongation factor activity"/>
    <property type="evidence" value="ECO:0007669"/>
    <property type="project" value="UniProtKB-KW"/>
</dbReference>
<protein>
    <submittedName>
        <fullName evidence="7">Elongation factor P--(R)-beta-lysine ligase</fullName>
    </submittedName>
</protein>
<keyword evidence="4" id="KW-0067">ATP-binding</keyword>
<dbReference type="GO" id="GO:0006430">
    <property type="term" value="P:lysyl-tRNA aminoacylation"/>
    <property type="evidence" value="ECO:0007669"/>
    <property type="project" value="InterPro"/>
</dbReference>
<dbReference type="Pfam" id="PF00152">
    <property type="entry name" value="tRNA-synt_2"/>
    <property type="match status" value="1"/>
</dbReference>
<dbReference type="PANTHER" id="PTHR42918:SF6">
    <property type="entry name" value="ELONGATION FACTOR P--(R)-BETA-LYSINE LIGASE"/>
    <property type="match status" value="1"/>
</dbReference>
<evidence type="ECO:0000256" key="2">
    <source>
        <dbReference type="ARBA" id="ARBA00022598"/>
    </source>
</evidence>
<dbReference type="Gene3D" id="3.30.930.10">
    <property type="entry name" value="Bira Bifunctional Protein, Domain 2"/>
    <property type="match status" value="1"/>
</dbReference>
<dbReference type="InterPro" id="IPR018149">
    <property type="entry name" value="Lys-tRNA-synth_II_C"/>
</dbReference>
<dbReference type="InterPro" id="IPR004364">
    <property type="entry name" value="Aa-tRNA-synt_II"/>
</dbReference>
<reference evidence="7" key="2">
    <citation type="submission" date="2020-09" db="EMBL/GenBank/DDBJ databases">
        <authorList>
            <person name="Sun Q."/>
            <person name="Zhou Y."/>
        </authorList>
    </citation>
    <scope>NUCLEOTIDE SEQUENCE</scope>
    <source>
        <strain evidence="7">CGMCC 1.15425</strain>
    </source>
</reference>
<evidence type="ECO:0000256" key="3">
    <source>
        <dbReference type="ARBA" id="ARBA00022741"/>
    </source>
</evidence>
<dbReference type="NCBIfam" id="NF006828">
    <property type="entry name" value="PRK09350.1"/>
    <property type="match status" value="1"/>
</dbReference>
<reference evidence="7" key="1">
    <citation type="journal article" date="2014" name="Int. J. Syst. Evol. Microbiol.">
        <title>Complete genome sequence of Corynebacterium casei LMG S-19264T (=DSM 44701T), isolated from a smear-ripened cheese.</title>
        <authorList>
            <consortium name="US DOE Joint Genome Institute (JGI-PGF)"/>
            <person name="Walter F."/>
            <person name="Albersmeier A."/>
            <person name="Kalinowski J."/>
            <person name="Ruckert C."/>
        </authorList>
    </citation>
    <scope>NUCLEOTIDE SEQUENCE</scope>
    <source>
        <strain evidence="7">CGMCC 1.15425</strain>
    </source>
</reference>
<evidence type="ECO:0000256" key="4">
    <source>
        <dbReference type="ARBA" id="ARBA00022840"/>
    </source>
</evidence>
<dbReference type="GO" id="GO:0000049">
    <property type="term" value="F:tRNA binding"/>
    <property type="evidence" value="ECO:0007669"/>
    <property type="project" value="TreeGrafter"/>
</dbReference>
<dbReference type="PROSITE" id="PS50862">
    <property type="entry name" value="AA_TRNA_LIGASE_II"/>
    <property type="match status" value="1"/>
</dbReference>
<keyword evidence="3" id="KW-0547">Nucleotide-binding</keyword>
<name>A0A917LQ28_9GAMM</name>
<dbReference type="GO" id="GO:0004824">
    <property type="term" value="F:lysine-tRNA ligase activity"/>
    <property type="evidence" value="ECO:0007669"/>
    <property type="project" value="InterPro"/>
</dbReference>
<evidence type="ECO:0000256" key="1">
    <source>
        <dbReference type="ARBA" id="ARBA00011738"/>
    </source>
</evidence>
<evidence type="ECO:0000313" key="8">
    <source>
        <dbReference type="Proteomes" id="UP000627715"/>
    </source>
</evidence>
<accession>A0A917LQ28</accession>